<evidence type="ECO:0000313" key="1">
    <source>
        <dbReference type="EMBL" id="KAJ3556997.1"/>
    </source>
</evidence>
<comment type="caution">
    <text evidence="1">The sequence shown here is derived from an EMBL/GenBank/DDBJ whole genome shotgun (WGS) entry which is preliminary data.</text>
</comment>
<keyword evidence="2" id="KW-1185">Reference proteome</keyword>
<organism evidence="1 2">
    <name type="scientific">Phlebia brevispora</name>
    <dbReference type="NCBI Taxonomy" id="194682"/>
    <lineage>
        <taxon>Eukaryota</taxon>
        <taxon>Fungi</taxon>
        <taxon>Dikarya</taxon>
        <taxon>Basidiomycota</taxon>
        <taxon>Agaricomycotina</taxon>
        <taxon>Agaricomycetes</taxon>
        <taxon>Polyporales</taxon>
        <taxon>Meruliaceae</taxon>
        <taxon>Phlebia</taxon>
    </lineage>
</organism>
<sequence length="114" mass="12086">MYFTPALLAAVATVIGLATATPVPEPQGIAAGSIELCTGQYLQGRCTTITTPTGTCVEFPRGFHNDVSSVSGLEGWNCNLYHDDHCTSASYYVQGEQDTLPTDNFNSVICTPPP</sequence>
<evidence type="ECO:0000313" key="2">
    <source>
        <dbReference type="Proteomes" id="UP001148662"/>
    </source>
</evidence>
<reference evidence="1" key="1">
    <citation type="submission" date="2022-07" db="EMBL/GenBank/DDBJ databases">
        <title>Genome Sequence of Phlebia brevispora.</title>
        <authorList>
            <person name="Buettner E."/>
        </authorList>
    </citation>
    <scope>NUCLEOTIDE SEQUENCE</scope>
    <source>
        <strain evidence="1">MPL23</strain>
    </source>
</reference>
<dbReference type="Proteomes" id="UP001148662">
    <property type="component" value="Unassembled WGS sequence"/>
</dbReference>
<gene>
    <name evidence="1" type="ORF">NM688_g1719</name>
</gene>
<proteinExistence type="predicted"/>
<accession>A0ACC1TAK2</accession>
<dbReference type="EMBL" id="JANHOG010000193">
    <property type="protein sequence ID" value="KAJ3556997.1"/>
    <property type="molecule type" value="Genomic_DNA"/>
</dbReference>
<name>A0ACC1TAK2_9APHY</name>
<protein>
    <submittedName>
        <fullName evidence="1">Uncharacterized protein</fullName>
    </submittedName>
</protein>